<evidence type="ECO:0000259" key="4">
    <source>
        <dbReference type="PROSITE" id="PS50995"/>
    </source>
</evidence>
<dbReference type="EMBL" id="VMNW02000007">
    <property type="protein sequence ID" value="KAA9164448.1"/>
    <property type="molecule type" value="Genomic_DNA"/>
</dbReference>
<gene>
    <name evidence="5" type="ORF">FPZ12_007610</name>
</gene>
<accession>A0A5N0VFR7</accession>
<feature type="domain" description="HTH marR-type" evidence="4">
    <location>
        <begin position="16"/>
        <end position="155"/>
    </location>
</feature>
<dbReference type="PROSITE" id="PS50995">
    <property type="entry name" value="HTH_MARR_2"/>
    <property type="match status" value="1"/>
</dbReference>
<dbReference type="PANTHER" id="PTHR39515">
    <property type="entry name" value="CONSERVED PROTEIN"/>
    <property type="match status" value="1"/>
</dbReference>
<keyword evidence="6" id="KW-1185">Reference proteome</keyword>
<name>A0A5N0VFR7_9PSEU</name>
<dbReference type="GO" id="GO:0003700">
    <property type="term" value="F:DNA-binding transcription factor activity"/>
    <property type="evidence" value="ECO:0007669"/>
    <property type="project" value="InterPro"/>
</dbReference>
<evidence type="ECO:0000256" key="1">
    <source>
        <dbReference type="ARBA" id="ARBA00023015"/>
    </source>
</evidence>
<protein>
    <submittedName>
        <fullName evidence="5">MarR family transcriptional regulator</fullName>
    </submittedName>
</protein>
<dbReference type="InterPro" id="IPR036390">
    <property type="entry name" value="WH_DNA-bd_sf"/>
</dbReference>
<dbReference type="InterPro" id="IPR036388">
    <property type="entry name" value="WH-like_DNA-bd_sf"/>
</dbReference>
<dbReference type="Pfam" id="PF01047">
    <property type="entry name" value="MarR"/>
    <property type="match status" value="1"/>
</dbReference>
<dbReference type="SMART" id="SM00347">
    <property type="entry name" value="HTH_MARR"/>
    <property type="match status" value="1"/>
</dbReference>
<dbReference type="InterPro" id="IPR000835">
    <property type="entry name" value="HTH_MarR-typ"/>
</dbReference>
<dbReference type="SUPFAM" id="SSF46785">
    <property type="entry name" value="Winged helix' DNA-binding domain"/>
    <property type="match status" value="1"/>
</dbReference>
<dbReference type="InterPro" id="IPR052526">
    <property type="entry name" value="HTH-type_Bedaq_tolerance"/>
</dbReference>
<dbReference type="AlphaFoldDB" id="A0A5N0VFR7"/>
<dbReference type="RefSeq" id="WP_144752979.1">
    <property type="nucleotide sequence ID" value="NZ_VMNW02000007.1"/>
</dbReference>
<keyword evidence="1" id="KW-0805">Transcription regulation</keyword>
<proteinExistence type="predicted"/>
<dbReference type="InterPro" id="IPR023187">
    <property type="entry name" value="Tscrpt_reg_MarR-type_CS"/>
</dbReference>
<organism evidence="5 6">
    <name type="scientific">Amycolatopsis acidicola</name>
    <dbReference type="NCBI Taxonomy" id="2596893"/>
    <lineage>
        <taxon>Bacteria</taxon>
        <taxon>Bacillati</taxon>
        <taxon>Actinomycetota</taxon>
        <taxon>Actinomycetes</taxon>
        <taxon>Pseudonocardiales</taxon>
        <taxon>Pseudonocardiaceae</taxon>
        <taxon>Amycolatopsis</taxon>
    </lineage>
</organism>
<comment type="caution">
    <text evidence="5">The sequence shown here is derived from an EMBL/GenBank/DDBJ whole genome shotgun (WGS) entry which is preliminary data.</text>
</comment>
<dbReference type="Gene3D" id="1.10.10.10">
    <property type="entry name" value="Winged helix-like DNA-binding domain superfamily/Winged helix DNA-binding domain"/>
    <property type="match status" value="1"/>
</dbReference>
<evidence type="ECO:0000313" key="5">
    <source>
        <dbReference type="EMBL" id="KAA9164448.1"/>
    </source>
</evidence>
<evidence type="ECO:0000313" key="6">
    <source>
        <dbReference type="Proteomes" id="UP000319769"/>
    </source>
</evidence>
<dbReference type="GO" id="GO:0003677">
    <property type="term" value="F:DNA binding"/>
    <property type="evidence" value="ECO:0007669"/>
    <property type="project" value="UniProtKB-KW"/>
</dbReference>
<dbReference type="PRINTS" id="PR00598">
    <property type="entry name" value="HTHMARR"/>
</dbReference>
<keyword evidence="2" id="KW-0238">DNA-binding</keyword>
<dbReference type="OrthoDB" id="5195026at2"/>
<dbReference type="PANTHER" id="PTHR39515:SF2">
    <property type="entry name" value="HTH-TYPE TRANSCRIPTIONAL REGULATOR RV0880"/>
    <property type="match status" value="1"/>
</dbReference>
<evidence type="ECO:0000256" key="3">
    <source>
        <dbReference type="ARBA" id="ARBA00023163"/>
    </source>
</evidence>
<dbReference type="Proteomes" id="UP000319769">
    <property type="component" value="Unassembled WGS sequence"/>
</dbReference>
<dbReference type="PROSITE" id="PS01117">
    <property type="entry name" value="HTH_MARR_1"/>
    <property type="match status" value="1"/>
</dbReference>
<sequence length="173" mass="18882">MSAIPKLIRFGRLLAKAPAELTLHETAQALRIPVTTIGDWLRAGTRTQALAPAQAKVLSQLSLGDSLTVSALAQAQDIATSSMTEVVARLVSAGLVTKTAAPEDRRVVRVSITRQGRQRLAQALEERTAMLEKRLADLSADEREKVAAALPALWKLAELSPDIWPRLPERYRD</sequence>
<evidence type="ECO:0000256" key="2">
    <source>
        <dbReference type="ARBA" id="ARBA00023125"/>
    </source>
</evidence>
<keyword evidence="3" id="KW-0804">Transcription</keyword>
<reference evidence="5" key="1">
    <citation type="submission" date="2019-09" db="EMBL/GenBank/DDBJ databases">
        <authorList>
            <person name="Teo W.F.A."/>
            <person name="Duangmal K."/>
        </authorList>
    </citation>
    <scope>NUCLEOTIDE SEQUENCE [LARGE SCALE GENOMIC DNA]</scope>
    <source>
        <strain evidence="5">K81G1</strain>
    </source>
</reference>